<proteinExistence type="predicted"/>
<reference evidence="2 3" key="1">
    <citation type="submission" date="2018-01" db="EMBL/GenBank/DDBJ databases">
        <title>Draft genome sequence of Jishengella sp. NA12.</title>
        <authorList>
            <person name="Sahin N."/>
            <person name="Ay H."/>
            <person name="Saygin H."/>
        </authorList>
    </citation>
    <scope>NUCLEOTIDE SEQUENCE [LARGE SCALE GENOMIC DNA]</scope>
    <source>
        <strain evidence="2 3">NA12</strain>
    </source>
</reference>
<keyword evidence="1" id="KW-1133">Transmembrane helix</keyword>
<keyword evidence="1" id="KW-0472">Membrane</keyword>
<name>A0A2W2DGG2_9ACTN</name>
<organism evidence="2 3">
    <name type="scientific">Micromonospora craterilacus</name>
    <dbReference type="NCBI Taxonomy" id="1655439"/>
    <lineage>
        <taxon>Bacteria</taxon>
        <taxon>Bacillati</taxon>
        <taxon>Actinomycetota</taxon>
        <taxon>Actinomycetes</taxon>
        <taxon>Micromonosporales</taxon>
        <taxon>Micromonosporaceae</taxon>
        <taxon>Micromonospora</taxon>
    </lineage>
</organism>
<dbReference type="EMBL" id="POTY01000267">
    <property type="protein sequence ID" value="PZG09531.1"/>
    <property type="molecule type" value="Genomic_DNA"/>
</dbReference>
<accession>A0A2W2DGG2</accession>
<dbReference type="AlphaFoldDB" id="A0A2W2DGG2"/>
<keyword evidence="3" id="KW-1185">Reference proteome</keyword>
<protein>
    <submittedName>
        <fullName evidence="2">Uncharacterized protein</fullName>
    </submittedName>
</protein>
<feature type="transmembrane region" description="Helical" evidence="1">
    <location>
        <begin position="33"/>
        <end position="54"/>
    </location>
</feature>
<comment type="caution">
    <text evidence="2">The sequence shown here is derived from an EMBL/GenBank/DDBJ whole genome shotgun (WGS) entry which is preliminary data.</text>
</comment>
<evidence type="ECO:0000313" key="3">
    <source>
        <dbReference type="Proteomes" id="UP000248924"/>
    </source>
</evidence>
<evidence type="ECO:0000256" key="1">
    <source>
        <dbReference type="SAM" id="Phobius"/>
    </source>
</evidence>
<evidence type="ECO:0000313" key="2">
    <source>
        <dbReference type="EMBL" id="PZG09531.1"/>
    </source>
</evidence>
<dbReference type="Proteomes" id="UP000248924">
    <property type="component" value="Unassembled WGS sequence"/>
</dbReference>
<sequence>MLVAALVVGCLSALVSAAVMVTGVWLLLSERSASTRGLVVFVGTVAGAGVGGWFGQPVAARLLASLDGERRDG</sequence>
<gene>
    <name evidence="2" type="ORF">C1I95_28940</name>
</gene>
<keyword evidence="1" id="KW-0812">Transmembrane</keyword>